<keyword evidence="2" id="KW-1185">Reference proteome</keyword>
<proteinExistence type="predicted"/>
<protein>
    <recommendedName>
        <fullName evidence="3">MarR family transcriptional regulator</fullName>
    </recommendedName>
</protein>
<accession>A0ABV6UDX5</accession>
<name>A0ABV6UDX5_9ACTN</name>
<evidence type="ECO:0008006" key="3">
    <source>
        <dbReference type="Google" id="ProtNLM"/>
    </source>
</evidence>
<organism evidence="1 2">
    <name type="scientific">Sphaerimonospora cavernae</name>
    <dbReference type="NCBI Taxonomy" id="1740611"/>
    <lineage>
        <taxon>Bacteria</taxon>
        <taxon>Bacillati</taxon>
        <taxon>Actinomycetota</taxon>
        <taxon>Actinomycetes</taxon>
        <taxon>Streptosporangiales</taxon>
        <taxon>Streptosporangiaceae</taxon>
        <taxon>Sphaerimonospora</taxon>
    </lineage>
</organism>
<dbReference type="Proteomes" id="UP001589870">
    <property type="component" value="Unassembled WGS sequence"/>
</dbReference>
<sequence>MHHDLSVLADRDCLVAFAAIVLSSDNAVRDHEMGYSMGGGIGYITAHGVTRRTGLSRAAAERALHRLEAAGVATANSERTGWRTDVDVLTGSKPARGG</sequence>
<evidence type="ECO:0000313" key="2">
    <source>
        <dbReference type="Proteomes" id="UP001589870"/>
    </source>
</evidence>
<comment type="caution">
    <text evidence="1">The sequence shown here is derived from an EMBL/GenBank/DDBJ whole genome shotgun (WGS) entry which is preliminary data.</text>
</comment>
<reference evidence="1 2" key="1">
    <citation type="submission" date="2024-09" db="EMBL/GenBank/DDBJ databases">
        <authorList>
            <person name="Sun Q."/>
            <person name="Mori K."/>
        </authorList>
    </citation>
    <scope>NUCLEOTIDE SEQUENCE [LARGE SCALE GENOMIC DNA]</scope>
    <source>
        <strain evidence="1 2">TBRC 1851</strain>
    </source>
</reference>
<evidence type="ECO:0000313" key="1">
    <source>
        <dbReference type="EMBL" id="MFC0866397.1"/>
    </source>
</evidence>
<dbReference type="RefSeq" id="WP_394304386.1">
    <property type="nucleotide sequence ID" value="NZ_JBHMQT010000076.1"/>
</dbReference>
<gene>
    <name evidence="1" type="ORF">ACFHYQ_29300</name>
</gene>
<dbReference type="EMBL" id="JBHMQT010000076">
    <property type="protein sequence ID" value="MFC0866397.1"/>
    <property type="molecule type" value="Genomic_DNA"/>
</dbReference>